<dbReference type="Pfam" id="PF13560">
    <property type="entry name" value="HTH_31"/>
    <property type="match status" value="1"/>
</dbReference>
<dbReference type="SMART" id="SM00530">
    <property type="entry name" value="HTH_XRE"/>
    <property type="match status" value="1"/>
</dbReference>
<reference evidence="3" key="1">
    <citation type="journal article" date="2019" name="Int. J. Syst. Evol. Microbiol.">
        <title>The Global Catalogue of Microorganisms (GCM) 10K type strain sequencing project: providing services to taxonomists for standard genome sequencing and annotation.</title>
        <authorList>
            <consortium name="The Broad Institute Genomics Platform"/>
            <consortium name="The Broad Institute Genome Sequencing Center for Infectious Disease"/>
            <person name="Wu L."/>
            <person name="Ma J."/>
        </authorList>
    </citation>
    <scope>NUCLEOTIDE SEQUENCE [LARGE SCALE GENOMIC DNA]</scope>
    <source>
        <strain evidence="3">JCM 9933</strain>
    </source>
</reference>
<protein>
    <recommendedName>
        <fullName evidence="1">HTH cro/C1-type domain-containing protein</fullName>
    </recommendedName>
</protein>
<dbReference type="EMBL" id="BAAAFZ010000015">
    <property type="protein sequence ID" value="GAA0577781.1"/>
    <property type="molecule type" value="Genomic_DNA"/>
</dbReference>
<proteinExistence type="predicted"/>
<keyword evidence="3" id="KW-1185">Reference proteome</keyword>
<dbReference type="InterPro" id="IPR001387">
    <property type="entry name" value="Cro/C1-type_HTH"/>
</dbReference>
<dbReference type="CDD" id="cd00093">
    <property type="entry name" value="HTH_XRE"/>
    <property type="match status" value="1"/>
</dbReference>
<comment type="caution">
    <text evidence="2">The sequence shown here is derived from an EMBL/GenBank/DDBJ whole genome shotgun (WGS) entry which is preliminary data.</text>
</comment>
<organism evidence="2 3">
    <name type="scientific">Craurococcus roseus</name>
    <dbReference type="NCBI Taxonomy" id="77585"/>
    <lineage>
        <taxon>Bacteria</taxon>
        <taxon>Pseudomonadati</taxon>
        <taxon>Pseudomonadota</taxon>
        <taxon>Alphaproteobacteria</taxon>
        <taxon>Acetobacterales</taxon>
        <taxon>Acetobacteraceae</taxon>
        <taxon>Craurococcus</taxon>
    </lineage>
</organism>
<evidence type="ECO:0000313" key="3">
    <source>
        <dbReference type="Proteomes" id="UP001501588"/>
    </source>
</evidence>
<accession>A0ABP3Q3V6</accession>
<gene>
    <name evidence="2" type="ORF">GCM10009416_15430</name>
</gene>
<dbReference type="Proteomes" id="UP001501588">
    <property type="component" value="Unassembled WGS sequence"/>
</dbReference>
<dbReference type="SUPFAM" id="SSF47413">
    <property type="entry name" value="lambda repressor-like DNA-binding domains"/>
    <property type="match status" value="1"/>
</dbReference>
<feature type="domain" description="HTH cro/C1-type" evidence="1">
    <location>
        <begin position="13"/>
        <end position="67"/>
    </location>
</feature>
<evidence type="ECO:0000313" key="2">
    <source>
        <dbReference type="EMBL" id="GAA0577781.1"/>
    </source>
</evidence>
<dbReference type="InterPro" id="IPR010982">
    <property type="entry name" value="Lambda_DNA-bd_dom_sf"/>
</dbReference>
<name>A0ABP3Q3V6_9PROT</name>
<sequence>MQLSPLVARGRVFAAARMLAGLGQPQLAAAAGLSPSTISKIEQGRRNVRQETLRAVSQALEGLGVDLTQNTRTGHHAVGTSYA</sequence>
<evidence type="ECO:0000259" key="1">
    <source>
        <dbReference type="PROSITE" id="PS50943"/>
    </source>
</evidence>
<dbReference type="PROSITE" id="PS50943">
    <property type="entry name" value="HTH_CROC1"/>
    <property type="match status" value="1"/>
</dbReference>
<dbReference type="Gene3D" id="1.10.260.40">
    <property type="entry name" value="lambda repressor-like DNA-binding domains"/>
    <property type="match status" value="1"/>
</dbReference>
<dbReference type="RefSeq" id="WP_343894626.1">
    <property type="nucleotide sequence ID" value="NZ_BAAAFZ010000015.1"/>
</dbReference>